<gene>
    <name evidence="10" type="ORF">BEMITA_LOCUS14343</name>
</gene>
<evidence type="ECO:0000256" key="2">
    <source>
        <dbReference type="ARBA" id="ARBA00022559"/>
    </source>
</evidence>
<dbReference type="InterPro" id="IPR036851">
    <property type="entry name" value="Chloroperoxidase-like_sf"/>
</dbReference>
<protein>
    <recommendedName>
        <fullName evidence="9">Heme haloperoxidase family profile domain-containing protein</fullName>
    </recommendedName>
</protein>
<feature type="domain" description="Heme haloperoxidase family profile" evidence="9">
    <location>
        <begin position="58"/>
        <end position="305"/>
    </location>
</feature>
<dbReference type="GO" id="GO:0046872">
    <property type="term" value="F:metal ion binding"/>
    <property type="evidence" value="ECO:0007669"/>
    <property type="project" value="UniProtKB-KW"/>
</dbReference>
<keyword evidence="4" id="KW-0479">Metal-binding</keyword>
<dbReference type="GO" id="GO:0004601">
    <property type="term" value="F:peroxidase activity"/>
    <property type="evidence" value="ECO:0007669"/>
    <property type="project" value="UniProtKB-KW"/>
</dbReference>
<organism evidence="10 11">
    <name type="scientific">Bemisia tabaci</name>
    <name type="common">Sweetpotato whitefly</name>
    <name type="synonym">Aleurodes tabaci</name>
    <dbReference type="NCBI Taxonomy" id="7038"/>
    <lineage>
        <taxon>Eukaryota</taxon>
        <taxon>Metazoa</taxon>
        <taxon>Ecdysozoa</taxon>
        <taxon>Arthropoda</taxon>
        <taxon>Hexapoda</taxon>
        <taxon>Insecta</taxon>
        <taxon>Pterygota</taxon>
        <taxon>Neoptera</taxon>
        <taxon>Paraneoptera</taxon>
        <taxon>Hemiptera</taxon>
        <taxon>Sternorrhyncha</taxon>
        <taxon>Aleyrodoidea</taxon>
        <taxon>Aleyrodidae</taxon>
        <taxon>Aleyrodinae</taxon>
        <taxon>Bemisia</taxon>
    </lineage>
</organism>
<dbReference type="SUPFAM" id="SSF47571">
    <property type="entry name" value="Cloroperoxidase"/>
    <property type="match status" value="1"/>
</dbReference>
<feature type="signal peptide" evidence="8">
    <location>
        <begin position="1"/>
        <end position="19"/>
    </location>
</feature>
<evidence type="ECO:0000259" key="9">
    <source>
        <dbReference type="PROSITE" id="PS51405"/>
    </source>
</evidence>
<sequence length="427" mass="47238">MVAFIALAMLFLINDRVAASMDIIQELKAKLESSRRKRQLPIIAPGFDPALQRIDVSGRHEFVPPAQGDQRGPCPGLNALANHNYLPHNGVATIRQFTEATNKVFGMGLDISLFLSVYGAIFDGNLEKWSIGGPSDGVKLAAFLSQPQGISYSHNHYEGDGSPTRGDLYLCGEAYSLQLCQFKQLYFMQNDTKEANYTIPIIRLFEEIRLNHSISTNPFFFYGFISGFGVANGAHHFIYRFFANKSAEFPEGKLDRYVLKTFYAISGDDNNLIYTPGHERIPENWYRRAFDDEYTLLLFFGDLIATGLVNPQTLALGGNTGTVNSFTGVNVADLTGGVYNAKTLFEGNNLACFLVQSIQMVVPSFFKGPLIALSSVLLHLFKGINGSGLTLDNCPQLTRLNESVYSIYPGYTKYANGTYPTFGNCTC</sequence>
<dbReference type="InterPro" id="IPR000028">
    <property type="entry name" value="Chloroperoxidase"/>
</dbReference>
<dbReference type="Proteomes" id="UP001152759">
    <property type="component" value="Chromosome 9"/>
</dbReference>
<keyword evidence="6" id="KW-0408">Iron</keyword>
<evidence type="ECO:0000313" key="10">
    <source>
        <dbReference type="EMBL" id="CAH0396255.1"/>
    </source>
</evidence>
<dbReference type="AlphaFoldDB" id="A0A9P0AR43"/>
<evidence type="ECO:0000256" key="4">
    <source>
        <dbReference type="ARBA" id="ARBA00022723"/>
    </source>
</evidence>
<keyword evidence="8" id="KW-0732">Signal</keyword>
<keyword evidence="5" id="KW-0560">Oxidoreductase</keyword>
<evidence type="ECO:0000256" key="5">
    <source>
        <dbReference type="ARBA" id="ARBA00023002"/>
    </source>
</evidence>
<evidence type="ECO:0000256" key="1">
    <source>
        <dbReference type="ARBA" id="ARBA00001970"/>
    </source>
</evidence>
<keyword evidence="2" id="KW-0575">Peroxidase</keyword>
<comment type="similarity">
    <text evidence="7">Belongs to the chloroperoxidase family.</text>
</comment>
<name>A0A9P0AR43_BEMTA</name>
<comment type="cofactor">
    <cofactor evidence="1">
        <name>heme b</name>
        <dbReference type="ChEBI" id="CHEBI:60344"/>
    </cofactor>
</comment>
<evidence type="ECO:0000256" key="3">
    <source>
        <dbReference type="ARBA" id="ARBA00022617"/>
    </source>
</evidence>
<proteinExistence type="inferred from homology"/>
<evidence type="ECO:0000256" key="7">
    <source>
        <dbReference type="ARBA" id="ARBA00025795"/>
    </source>
</evidence>
<dbReference type="PANTHER" id="PTHR33577:SF1">
    <property type="entry name" value="HEME HALOPEROXIDASE FAMILY PROFILE DOMAIN-CONTAINING PROTEIN"/>
    <property type="match status" value="1"/>
</dbReference>
<dbReference type="Pfam" id="PF01328">
    <property type="entry name" value="Peroxidase_2"/>
    <property type="match status" value="1"/>
</dbReference>
<keyword evidence="11" id="KW-1185">Reference proteome</keyword>
<reference evidence="10" key="1">
    <citation type="submission" date="2021-12" db="EMBL/GenBank/DDBJ databases">
        <authorList>
            <person name="King R."/>
        </authorList>
    </citation>
    <scope>NUCLEOTIDE SEQUENCE</scope>
</reference>
<accession>A0A9P0AR43</accession>
<evidence type="ECO:0000313" key="11">
    <source>
        <dbReference type="Proteomes" id="UP001152759"/>
    </source>
</evidence>
<evidence type="ECO:0000256" key="8">
    <source>
        <dbReference type="SAM" id="SignalP"/>
    </source>
</evidence>
<evidence type="ECO:0000256" key="6">
    <source>
        <dbReference type="ARBA" id="ARBA00023004"/>
    </source>
</evidence>
<feature type="chain" id="PRO_5040466820" description="Heme haloperoxidase family profile domain-containing protein" evidence="8">
    <location>
        <begin position="20"/>
        <end position="427"/>
    </location>
</feature>
<dbReference type="PROSITE" id="PS51405">
    <property type="entry name" value="HEME_HALOPEROXIDASE"/>
    <property type="match status" value="1"/>
</dbReference>
<keyword evidence="3" id="KW-0349">Heme</keyword>
<dbReference type="Gene3D" id="1.10.489.10">
    <property type="entry name" value="Chloroperoxidase-like"/>
    <property type="match status" value="1"/>
</dbReference>
<dbReference type="EMBL" id="OU963870">
    <property type="protein sequence ID" value="CAH0396255.1"/>
    <property type="molecule type" value="Genomic_DNA"/>
</dbReference>
<dbReference type="PANTHER" id="PTHR33577">
    <property type="entry name" value="STERIGMATOCYSTIN BIOSYNTHESIS PEROXIDASE STCC-RELATED"/>
    <property type="match status" value="1"/>
</dbReference>